<dbReference type="SUPFAM" id="SSF55298">
    <property type="entry name" value="YjgF-like"/>
    <property type="match status" value="1"/>
</dbReference>
<dbReference type="CDD" id="cd00448">
    <property type="entry name" value="YjgF_YER057c_UK114_family"/>
    <property type="match status" value="1"/>
</dbReference>
<dbReference type="PANTHER" id="PTHR43857:SF1">
    <property type="entry name" value="YJGH FAMILY PROTEIN"/>
    <property type="match status" value="1"/>
</dbReference>
<dbReference type="Proteomes" id="UP000824037">
    <property type="component" value="Unassembled WGS sequence"/>
</dbReference>
<proteinExistence type="predicted"/>
<evidence type="ECO:0000313" key="2">
    <source>
        <dbReference type="Proteomes" id="UP000824037"/>
    </source>
</evidence>
<dbReference type="Gene3D" id="3.30.1330.40">
    <property type="entry name" value="RutC-like"/>
    <property type="match status" value="1"/>
</dbReference>
<reference evidence="1" key="1">
    <citation type="journal article" date="2021" name="PeerJ">
        <title>Extensive microbial diversity within the chicken gut microbiome revealed by metagenomics and culture.</title>
        <authorList>
            <person name="Gilroy R."/>
            <person name="Ravi A."/>
            <person name="Getino M."/>
            <person name="Pursley I."/>
            <person name="Horton D.L."/>
            <person name="Alikhan N.F."/>
            <person name="Baker D."/>
            <person name="Gharbi K."/>
            <person name="Hall N."/>
            <person name="Watson M."/>
            <person name="Adriaenssens E.M."/>
            <person name="Foster-Nyarko E."/>
            <person name="Jarju S."/>
            <person name="Secka A."/>
            <person name="Antonio M."/>
            <person name="Oren A."/>
            <person name="Chaudhuri R.R."/>
            <person name="La Ragione R."/>
            <person name="Hildebrand F."/>
            <person name="Pallen M.J."/>
        </authorList>
    </citation>
    <scope>NUCLEOTIDE SEQUENCE</scope>
    <source>
        <strain evidence="1">ChiGjej4B4-7305</strain>
    </source>
</reference>
<dbReference type="EMBL" id="DXBY01000085">
    <property type="protein sequence ID" value="HIZ35191.1"/>
    <property type="molecule type" value="Genomic_DNA"/>
</dbReference>
<accession>A0A9D2ED79</accession>
<reference evidence="1" key="2">
    <citation type="submission" date="2021-04" db="EMBL/GenBank/DDBJ databases">
        <authorList>
            <person name="Gilroy R."/>
        </authorList>
    </citation>
    <scope>NUCLEOTIDE SEQUENCE</scope>
    <source>
        <strain evidence="1">ChiGjej4B4-7305</strain>
    </source>
</reference>
<dbReference type="InterPro" id="IPR006175">
    <property type="entry name" value="YjgF/YER057c/UK114"/>
</dbReference>
<evidence type="ECO:0000313" key="1">
    <source>
        <dbReference type="EMBL" id="HIZ35191.1"/>
    </source>
</evidence>
<protein>
    <submittedName>
        <fullName evidence="1">RidA family protein</fullName>
    </submittedName>
</protein>
<gene>
    <name evidence="1" type="ORF">H9815_05400</name>
</gene>
<name>A0A9D2ED79_9MICO</name>
<dbReference type="Pfam" id="PF01042">
    <property type="entry name" value="Ribonuc_L-PSP"/>
    <property type="match status" value="1"/>
</dbReference>
<sequence length="128" mass="13610">MPIVALEPPRDFESPLHSQGIVVPSPGRLAFVSGQVGVRADATMGSDLSQQTRIAFENIARVLAEADLGLSDVASLRIYLTSCDDIETFTRVAHRCLHGHRPAATLLLVEELANPALLVQIEAVAVGG</sequence>
<comment type="caution">
    <text evidence="1">The sequence shown here is derived from an EMBL/GenBank/DDBJ whole genome shotgun (WGS) entry which is preliminary data.</text>
</comment>
<dbReference type="InterPro" id="IPR035959">
    <property type="entry name" value="RutC-like_sf"/>
</dbReference>
<dbReference type="PANTHER" id="PTHR43857">
    <property type="entry name" value="BLR7761 PROTEIN"/>
    <property type="match status" value="1"/>
</dbReference>
<dbReference type="AlphaFoldDB" id="A0A9D2ED79"/>
<organism evidence="1 2">
    <name type="scientific">Candidatus Ruania gallistercoris</name>
    <dbReference type="NCBI Taxonomy" id="2838746"/>
    <lineage>
        <taxon>Bacteria</taxon>
        <taxon>Bacillati</taxon>
        <taxon>Actinomycetota</taxon>
        <taxon>Actinomycetes</taxon>
        <taxon>Micrococcales</taxon>
        <taxon>Ruaniaceae</taxon>
        <taxon>Ruania</taxon>
    </lineage>
</organism>